<sequence>MVFVTGLSIMAGLTPKEKKRYIFGYLHLFVATGLILGPLCGGTIYHYAGYYAAFGVVLLLLAINLILCSAIIDRLTEANWSNAPEIGHDPEVEDSETPAYGSDGKTDASSETLKMWHLIREPRVMISATSILAYFIVIAALLNTLPIFVADHFQWDSLGAGCTVLLVTVTVILGPLFALGFGLATPCLICLRFVQCNTIEHKLAFFVLLYLIGAFLNAVNPAITADMQNALFELEERSPGTCDNNDAIGRMHSIHYMAQCVGLILGPVLGGLIDHRFGWGAMTIVLGAVSAFTALGFWLPGQKIKLFSKDDIFEEREPLLKRSEVQSSFATFDEESSGIMHYETFPSTISSRKSPVKGNSASIPLGHRFVTAAERPDLWHPTHSDPNHGIFSFPQWSQGAVFKRYYRQLGEIEELARYQTMIVRNSDERVVATGVCTPFFWPELARAPTASLYSYDTPECALTLPDGGWETILTRGVLQARARQGELPSEETSPLTGDQKKDEATAWLPNRPNAISGLLVIVADNYRGQGLAGILYQNFKYLARQNNLKALVIPVRPTHKSQYPHISFEEYFSWIQEGPFRHGFTWPSSNASDQPLPFDREFRKHIRMGAKAVKPAIRSFTVVASAAEWQQRFGDKLALDVFIDEDGSRWLLGGKLNGLLLKDENQATPLRWDAKRQVGIYSETNMWMWHPL</sequence>
<dbReference type="Pfam" id="PF07690">
    <property type="entry name" value="MFS_1"/>
    <property type="match status" value="1"/>
</dbReference>
<evidence type="ECO:0000256" key="7">
    <source>
        <dbReference type="SAM" id="Phobius"/>
    </source>
</evidence>
<dbReference type="EMBL" id="JAPZBU010000005">
    <property type="protein sequence ID" value="KAJ5403277.1"/>
    <property type="molecule type" value="Genomic_DNA"/>
</dbReference>
<dbReference type="Gene3D" id="3.40.630.30">
    <property type="match status" value="1"/>
</dbReference>
<evidence type="ECO:0000313" key="8">
    <source>
        <dbReference type="EMBL" id="KAJ5403277.1"/>
    </source>
</evidence>
<dbReference type="GO" id="GO:0022857">
    <property type="term" value="F:transmembrane transporter activity"/>
    <property type="evidence" value="ECO:0007669"/>
    <property type="project" value="InterPro"/>
</dbReference>
<dbReference type="InterPro" id="IPR016181">
    <property type="entry name" value="Acyl_CoA_acyltransferase"/>
</dbReference>
<dbReference type="SUPFAM" id="SSF55729">
    <property type="entry name" value="Acyl-CoA N-acyltransferases (Nat)"/>
    <property type="match status" value="1"/>
</dbReference>
<comment type="subcellular location">
    <subcellularLocation>
        <location evidence="1">Membrane</location>
        <topology evidence="1">Multi-pass membrane protein</topology>
    </subcellularLocation>
</comment>
<gene>
    <name evidence="8" type="ORF">N7509_003148</name>
</gene>
<reference evidence="8" key="1">
    <citation type="submission" date="2022-12" db="EMBL/GenBank/DDBJ databases">
        <authorList>
            <person name="Petersen C."/>
        </authorList>
    </citation>
    <scope>NUCLEOTIDE SEQUENCE</scope>
    <source>
        <strain evidence="8">IBT 29677</strain>
    </source>
</reference>
<feature type="transmembrane region" description="Helical" evidence="7">
    <location>
        <begin position="165"/>
        <end position="191"/>
    </location>
</feature>
<dbReference type="SUPFAM" id="SSF103473">
    <property type="entry name" value="MFS general substrate transporter"/>
    <property type="match status" value="1"/>
</dbReference>
<keyword evidence="2" id="KW-0813">Transport</keyword>
<dbReference type="Proteomes" id="UP001147747">
    <property type="component" value="Unassembled WGS sequence"/>
</dbReference>
<dbReference type="InterPro" id="IPR036259">
    <property type="entry name" value="MFS_trans_sf"/>
</dbReference>
<name>A0A9W9W4K9_9EURO</name>
<feature type="transmembrane region" description="Helical" evidence="7">
    <location>
        <begin position="124"/>
        <end position="145"/>
    </location>
</feature>
<dbReference type="GeneID" id="81366765"/>
<keyword evidence="5 7" id="KW-0472">Membrane</keyword>
<feature type="transmembrane region" description="Helical" evidence="7">
    <location>
        <begin position="203"/>
        <end position="223"/>
    </location>
</feature>
<dbReference type="RefSeq" id="XP_056490519.1">
    <property type="nucleotide sequence ID" value="XM_056627785.1"/>
</dbReference>
<feature type="transmembrane region" description="Helical" evidence="7">
    <location>
        <begin position="50"/>
        <end position="72"/>
    </location>
</feature>
<dbReference type="PANTHER" id="PTHR23506">
    <property type="entry name" value="GH10249P"/>
    <property type="match status" value="1"/>
</dbReference>
<evidence type="ECO:0000256" key="3">
    <source>
        <dbReference type="ARBA" id="ARBA00022692"/>
    </source>
</evidence>
<feature type="transmembrane region" description="Helical" evidence="7">
    <location>
        <begin position="21"/>
        <end position="44"/>
    </location>
</feature>
<evidence type="ECO:0000256" key="6">
    <source>
        <dbReference type="SAM" id="MobiDB-lite"/>
    </source>
</evidence>
<dbReference type="AlphaFoldDB" id="A0A9W9W4K9"/>
<dbReference type="InterPro" id="IPR011701">
    <property type="entry name" value="MFS"/>
</dbReference>
<comment type="caution">
    <text evidence="8">The sequence shown here is derived from an EMBL/GenBank/DDBJ whole genome shotgun (WGS) entry which is preliminary data.</text>
</comment>
<evidence type="ECO:0008006" key="10">
    <source>
        <dbReference type="Google" id="ProtNLM"/>
    </source>
</evidence>
<reference evidence="8" key="2">
    <citation type="journal article" date="2023" name="IMA Fungus">
        <title>Comparative genomic study of the Penicillium genus elucidates a diverse pangenome and 15 lateral gene transfer events.</title>
        <authorList>
            <person name="Petersen C."/>
            <person name="Sorensen T."/>
            <person name="Nielsen M.R."/>
            <person name="Sondergaard T.E."/>
            <person name="Sorensen J.L."/>
            <person name="Fitzpatrick D.A."/>
            <person name="Frisvad J.C."/>
            <person name="Nielsen K.L."/>
        </authorList>
    </citation>
    <scope>NUCLEOTIDE SEQUENCE</scope>
    <source>
        <strain evidence="8">IBT 29677</strain>
    </source>
</reference>
<dbReference type="PANTHER" id="PTHR23506:SF29">
    <property type="entry name" value="TRANSPORTER, PUTATIVE (AFU_ORTHOLOGUE AFUA_2G10530)-RELATED"/>
    <property type="match status" value="1"/>
</dbReference>
<keyword evidence="3 7" id="KW-0812">Transmembrane</keyword>
<keyword evidence="9" id="KW-1185">Reference proteome</keyword>
<organism evidence="8 9">
    <name type="scientific">Penicillium cosmopolitanum</name>
    <dbReference type="NCBI Taxonomy" id="1131564"/>
    <lineage>
        <taxon>Eukaryota</taxon>
        <taxon>Fungi</taxon>
        <taxon>Dikarya</taxon>
        <taxon>Ascomycota</taxon>
        <taxon>Pezizomycotina</taxon>
        <taxon>Eurotiomycetes</taxon>
        <taxon>Eurotiomycetidae</taxon>
        <taxon>Eurotiales</taxon>
        <taxon>Aspergillaceae</taxon>
        <taxon>Penicillium</taxon>
    </lineage>
</organism>
<keyword evidence="4 7" id="KW-1133">Transmembrane helix</keyword>
<dbReference type="OrthoDB" id="5333917at2759"/>
<evidence type="ECO:0000256" key="2">
    <source>
        <dbReference type="ARBA" id="ARBA00022448"/>
    </source>
</evidence>
<evidence type="ECO:0000256" key="1">
    <source>
        <dbReference type="ARBA" id="ARBA00004141"/>
    </source>
</evidence>
<feature type="transmembrane region" description="Helical" evidence="7">
    <location>
        <begin position="277"/>
        <end position="299"/>
    </location>
</feature>
<evidence type="ECO:0000256" key="4">
    <source>
        <dbReference type="ARBA" id="ARBA00022989"/>
    </source>
</evidence>
<dbReference type="InterPro" id="IPR050930">
    <property type="entry name" value="MFS_Vesicular_Transporter"/>
</dbReference>
<accession>A0A9W9W4K9</accession>
<dbReference type="Gene3D" id="1.20.1250.20">
    <property type="entry name" value="MFS general substrate transporter like domains"/>
    <property type="match status" value="1"/>
</dbReference>
<dbReference type="GO" id="GO:0016020">
    <property type="term" value="C:membrane"/>
    <property type="evidence" value="ECO:0007669"/>
    <property type="project" value="UniProtKB-SubCell"/>
</dbReference>
<protein>
    <recommendedName>
        <fullName evidence="10">Major facilitator superfamily (MFS) profile domain-containing protein</fullName>
    </recommendedName>
</protein>
<feature type="region of interest" description="Disordered" evidence="6">
    <location>
        <begin position="86"/>
        <end position="108"/>
    </location>
</feature>
<evidence type="ECO:0000313" key="9">
    <source>
        <dbReference type="Proteomes" id="UP001147747"/>
    </source>
</evidence>
<proteinExistence type="predicted"/>
<evidence type="ECO:0000256" key="5">
    <source>
        <dbReference type="ARBA" id="ARBA00023136"/>
    </source>
</evidence>